<dbReference type="EMBL" id="SZYD01000013">
    <property type="protein sequence ID" value="KAD4385357.1"/>
    <property type="molecule type" value="Genomic_DNA"/>
</dbReference>
<sequence>MSLSTVLQLLVPTSNGVLVLRCGFPAYGREAPLRAVVSVGMNERKKSRVFLRELGAFYWLHGIVPPPLSPFLEWLHHLEGQVGWWLMAVLAGQLRNGVVMAVVAAWCGRNGSCLCSRWFLGFLGKGYRLKEGCDGVISSSIHHDAVAISAKKKWCTMEARQEK</sequence>
<evidence type="ECO:0000313" key="2">
    <source>
        <dbReference type="EMBL" id="KAD4385357.1"/>
    </source>
</evidence>
<feature type="signal peptide" evidence="1">
    <location>
        <begin position="1"/>
        <end position="16"/>
    </location>
</feature>
<keyword evidence="1" id="KW-0732">Signal</keyword>
<evidence type="ECO:0000256" key="1">
    <source>
        <dbReference type="SAM" id="SignalP"/>
    </source>
</evidence>
<protein>
    <submittedName>
        <fullName evidence="2">Uncharacterized protein</fullName>
    </submittedName>
</protein>
<organism evidence="2 3">
    <name type="scientific">Mikania micrantha</name>
    <name type="common">bitter vine</name>
    <dbReference type="NCBI Taxonomy" id="192012"/>
    <lineage>
        <taxon>Eukaryota</taxon>
        <taxon>Viridiplantae</taxon>
        <taxon>Streptophyta</taxon>
        <taxon>Embryophyta</taxon>
        <taxon>Tracheophyta</taxon>
        <taxon>Spermatophyta</taxon>
        <taxon>Magnoliopsida</taxon>
        <taxon>eudicotyledons</taxon>
        <taxon>Gunneridae</taxon>
        <taxon>Pentapetalae</taxon>
        <taxon>asterids</taxon>
        <taxon>campanulids</taxon>
        <taxon>Asterales</taxon>
        <taxon>Asteraceae</taxon>
        <taxon>Asteroideae</taxon>
        <taxon>Heliantheae alliance</taxon>
        <taxon>Eupatorieae</taxon>
        <taxon>Mikania</taxon>
    </lineage>
</organism>
<name>A0A5N6N5D9_9ASTR</name>
<dbReference type="AlphaFoldDB" id="A0A5N6N5D9"/>
<gene>
    <name evidence="2" type="ORF">E3N88_25525</name>
</gene>
<accession>A0A5N6N5D9</accession>
<dbReference type="Proteomes" id="UP000326396">
    <property type="component" value="Linkage Group LG3"/>
</dbReference>
<feature type="chain" id="PRO_5024298181" evidence="1">
    <location>
        <begin position="17"/>
        <end position="163"/>
    </location>
</feature>
<evidence type="ECO:0000313" key="3">
    <source>
        <dbReference type="Proteomes" id="UP000326396"/>
    </source>
</evidence>
<proteinExistence type="predicted"/>
<comment type="caution">
    <text evidence="2">The sequence shown here is derived from an EMBL/GenBank/DDBJ whole genome shotgun (WGS) entry which is preliminary data.</text>
</comment>
<reference evidence="2 3" key="1">
    <citation type="submission" date="2019-05" db="EMBL/GenBank/DDBJ databases">
        <title>Mikania micrantha, genome provides insights into the molecular mechanism of rapid growth.</title>
        <authorList>
            <person name="Liu B."/>
        </authorList>
    </citation>
    <scope>NUCLEOTIDE SEQUENCE [LARGE SCALE GENOMIC DNA]</scope>
    <source>
        <strain evidence="2">NLD-2019</strain>
        <tissue evidence="2">Leaf</tissue>
    </source>
</reference>
<keyword evidence="3" id="KW-1185">Reference proteome</keyword>